<gene>
    <name evidence="2" type="primary">GIP_121</name>
    <name evidence="2" type="ORF">CM83_9092</name>
</gene>
<protein>
    <submittedName>
        <fullName evidence="2">Copia protein</fullName>
    </submittedName>
</protein>
<name>A0A0A9WQZ5_LYGHE</name>
<sequence length="167" mass="19750">DYTPPYTPQLNSHAERLGRSLMDKTRALLFDSGLDKEMWGEALLTATYLLNRCPTRAVKYTPAEMWYQTKPDLSKLHIFGSKVYSKNLKTLKKLDFRANKFIFIGYSTNCYRLWDEDRRKIVLSRDVYLCRESAEEKHSNRISFLDFEVNDDYPFQSEDHPENEDDT</sequence>
<dbReference type="Pfam" id="PF25597">
    <property type="entry name" value="SH3_retrovirus"/>
    <property type="match status" value="1"/>
</dbReference>
<dbReference type="PROSITE" id="PS50994">
    <property type="entry name" value="INTEGRASE"/>
    <property type="match status" value="1"/>
</dbReference>
<dbReference type="InterPro" id="IPR012337">
    <property type="entry name" value="RNaseH-like_sf"/>
</dbReference>
<dbReference type="GO" id="GO:0015074">
    <property type="term" value="P:DNA integration"/>
    <property type="evidence" value="ECO:0007669"/>
    <property type="project" value="InterPro"/>
</dbReference>
<dbReference type="AlphaFoldDB" id="A0A0A9WQZ5"/>
<dbReference type="PANTHER" id="PTHR42648">
    <property type="entry name" value="TRANSPOSASE, PUTATIVE-RELATED"/>
    <property type="match status" value="1"/>
</dbReference>
<dbReference type="GO" id="GO:0003676">
    <property type="term" value="F:nucleic acid binding"/>
    <property type="evidence" value="ECO:0007669"/>
    <property type="project" value="InterPro"/>
</dbReference>
<dbReference type="InterPro" id="IPR036397">
    <property type="entry name" value="RNaseH_sf"/>
</dbReference>
<reference evidence="2" key="2">
    <citation type="submission" date="2014-07" db="EMBL/GenBank/DDBJ databases">
        <authorList>
            <person name="Hull J."/>
        </authorList>
    </citation>
    <scope>NUCLEOTIDE SEQUENCE</scope>
</reference>
<dbReference type="InterPro" id="IPR039537">
    <property type="entry name" value="Retrotran_Ty1/copia-like"/>
</dbReference>
<reference evidence="2" key="1">
    <citation type="journal article" date="2014" name="PLoS ONE">
        <title>Transcriptome-Based Identification of ABC Transporters in the Western Tarnished Plant Bug Lygus hesperus.</title>
        <authorList>
            <person name="Hull J.J."/>
            <person name="Chaney K."/>
            <person name="Geib S.M."/>
            <person name="Fabrick J.A."/>
            <person name="Brent C.S."/>
            <person name="Walsh D."/>
            <person name="Lavine L.C."/>
        </authorList>
    </citation>
    <scope>NUCLEOTIDE SEQUENCE</scope>
</reference>
<dbReference type="EMBL" id="GBHO01036334">
    <property type="protein sequence ID" value="JAG07270.1"/>
    <property type="molecule type" value="Transcribed_RNA"/>
</dbReference>
<proteinExistence type="predicted"/>
<feature type="domain" description="Integrase catalytic" evidence="1">
    <location>
        <begin position="1"/>
        <end position="70"/>
    </location>
</feature>
<evidence type="ECO:0000313" key="2">
    <source>
        <dbReference type="EMBL" id="JAG07270.1"/>
    </source>
</evidence>
<evidence type="ECO:0000259" key="1">
    <source>
        <dbReference type="PROSITE" id="PS50994"/>
    </source>
</evidence>
<accession>A0A0A9WQZ5</accession>
<organism evidence="2">
    <name type="scientific">Lygus hesperus</name>
    <name type="common">Western plant bug</name>
    <dbReference type="NCBI Taxonomy" id="30085"/>
    <lineage>
        <taxon>Eukaryota</taxon>
        <taxon>Metazoa</taxon>
        <taxon>Ecdysozoa</taxon>
        <taxon>Arthropoda</taxon>
        <taxon>Hexapoda</taxon>
        <taxon>Insecta</taxon>
        <taxon>Pterygota</taxon>
        <taxon>Neoptera</taxon>
        <taxon>Paraneoptera</taxon>
        <taxon>Hemiptera</taxon>
        <taxon>Heteroptera</taxon>
        <taxon>Panheteroptera</taxon>
        <taxon>Cimicomorpha</taxon>
        <taxon>Miridae</taxon>
        <taxon>Mirini</taxon>
        <taxon>Lygus</taxon>
    </lineage>
</organism>
<dbReference type="Gene3D" id="3.30.420.10">
    <property type="entry name" value="Ribonuclease H-like superfamily/Ribonuclease H"/>
    <property type="match status" value="1"/>
</dbReference>
<dbReference type="PANTHER" id="PTHR42648:SF28">
    <property type="entry name" value="TRANSPOSON-ENCODED PROTEIN WITH RIBONUCLEASE H-LIKE AND RETROVIRUS ZINC FINGER-LIKE DOMAINS"/>
    <property type="match status" value="1"/>
</dbReference>
<dbReference type="InterPro" id="IPR057670">
    <property type="entry name" value="SH3_retrovirus"/>
</dbReference>
<dbReference type="SUPFAM" id="SSF53098">
    <property type="entry name" value="Ribonuclease H-like"/>
    <property type="match status" value="1"/>
</dbReference>
<feature type="non-terminal residue" evidence="2">
    <location>
        <position position="167"/>
    </location>
</feature>
<dbReference type="InterPro" id="IPR001584">
    <property type="entry name" value="Integrase_cat-core"/>
</dbReference>
<feature type="non-terminal residue" evidence="2">
    <location>
        <position position="1"/>
    </location>
</feature>